<dbReference type="GO" id="GO:0005829">
    <property type="term" value="C:cytosol"/>
    <property type="evidence" value="ECO:0007669"/>
    <property type="project" value="TreeGrafter"/>
</dbReference>
<dbReference type="InterPro" id="IPR006439">
    <property type="entry name" value="HAD-SF_hydro_IA"/>
</dbReference>
<dbReference type="InterPro" id="IPR050155">
    <property type="entry name" value="HAD-like_hydrolase_sf"/>
</dbReference>
<gene>
    <name evidence="10" type="ORF">CARN2_0487</name>
</gene>
<evidence type="ECO:0000256" key="6">
    <source>
        <dbReference type="ARBA" id="ARBA00022723"/>
    </source>
</evidence>
<reference evidence="10" key="1">
    <citation type="submission" date="2009-10" db="EMBL/GenBank/DDBJ databases">
        <title>Diversity of trophic interactions inside an arsenic-rich microbial ecosystem.</title>
        <authorList>
            <person name="Bertin P.N."/>
            <person name="Heinrich-Salmeron A."/>
            <person name="Pelletier E."/>
            <person name="Goulhen-Chollet F."/>
            <person name="Arsene-Ploetze F."/>
            <person name="Gallien S."/>
            <person name="Calteau A."/>
            <person name="Vallenet D."/>
            <person name="Casiot C."/>
            <person name="Chane-Woon-Ming B."/>
            <person name="Giloteaux L."/>
            <person name="Barakat M."/>
            <person name="Bonnefoy V."/>
            <person name="Bruneel O."/>
            <person name="Chandler M."/>
            <person name="Cleiss J."/>
            <person name="Duran R."/>
            <person name="Elbaz-Poulichet F."/>
            <person name="Fonknechten N."/>
            <person name="Lauga B."/>
            <person name="Mornico D."/>
            <person name="Ortet P."/>
            <person name="Schaeffer C."/>
            <person name="Siguier P."/>
            <person name="Alexander Thil Smith A."/>
            <person name="Van Dorsselaer A."/>
            <person name="Weissenbach J."/>
            <person name="Medigue C."/>
            <person name="Le Paslier D."/>
        </authorList>
    </citation>
    <scope>NUCLEOTIDE SEQUENCE</scope>
</reference>
<dbReference type="GO" id="GO:0006281">
    <property type="term" value="P:DNA repair"/>
    <property type="evidence" value="ECO:0007669"/>
    <property type="project" value="TreeGrafter"/>
</dbReference>
<dbReference type="NCBIfam" id="TIGR01509">
    <property type="entry name" value="HAD-SF-IA-v3"/>
    <property type="match status" value="1"/>
</dbReference>
<keyword evidence="6" id="KW-0479">Metal-binding</keyword>
<protein>
    <recommendedName>
        <fullName evidence="5">phosphoglycolate phosphatase</fullName>
        <ecNumber evidence="5">3.1.3.18</ecNumber>
    </recommendedName>
</protein>
<dbReference type="InterPro" id="IPR023198">
    <property type="entry name" value="PGP-like_dom2"/>
</dbReference>
<comment type="pathway">
    <text evidence="3">Organic acid metabolism; glycolate biosynthesis; glycolate from 2-phosphoglycolate: step 1/1.</text>
</comment>
<keyword evidence="8" id="KW-0460">Magnesium</keyword>
<dbReference type="NCBIfam" id="TIGR01449">
    <property type="entry name" value="PGP_bact"/>
    <property type="match status" value="1"/>
</dbReference>
<dbReference type="PANTHER" id="PTHR43434:SF1">
    <property type="entry name" value="PHOSPHOGLYCOLATE PHOSPHATASE"/>
    <property type="match status" value="1"/>
</dbReference>
<dbReference type="AlphaFoldDB" id="E6PJJ9"/>
<dbReference type="GO" id="GO:0005975">
    <property type="term" value="P:carbohydrate metabolic process"/>
    <property type="evidence" value="ECO:0007669"/>
    <property type="project" value="InterPro"/>
</dbReference>
<evidence type="ECO:0000256" key="2">
    <source>
        <dbReference type="ARBA" id="ARBA00001946"/>
    </source>
</evidence>
<dbReference type="GO" id="GO:0008967">
    <property type="term" value="F:phosphoglycolate phosphatase activity"/>
    <property type="evidence" value="ECO:0007669"/>
    <property type="project" value="UniProtKB-EC"/>
</dbReference>
<dbReference type="PANTHER" id="PTHR43434">
    <property type="entry name" value="PHOSPHOGLYCOLATE PHOSPHATASE"/>
    <property type="match status" value="1"/>
</dbReference>
<evidence type="ECO:0000256" key="9">
    <source>
        <dbReference type="ARBA" id="ARBA00023277"/>
    </source>
</evidence>
<organism evidence="10">
    <name type="scientific">mine drainage metagenome</name>
    <dbReference type="NCBI Taxonomy" id="410659"/>
    <lineage>
        <taxon>unclassified sequences</taxon>
        <taxon>metagenomes</taxon>
        <taxon>ecological metagenomes</taxon>
    </lineage>
</organism>
<evidence type="ECO:0000313" key="10">
    <source>
        <dbReference type="EMBL" id="CBH95100.1"/>
    </source>
</evidence>
<dbReference type="GO" id="GO:0046872">
    <property type="term" value="F:metal ion binding"/>
    <property type="evidence" value="ECO:0007669"/>
    <property type="project" value="UniProtKB-KW"/>
</dbReference>
<dbReference type="SFLD" id="SFLDG01129">
    <property type="entry name" value="C1.5:_HAD__Beta-PGM__Phosphata"/>
    <property type="match status" value="1"/>
</dbReference>
<dbReference type="EMBL" id="CABM01000001">
    <property type="protein sequence ID" value="CBH95100.1"/>
    <property type="molecule type" value="Genomic_DNA"/>
</dbReference>
<dbReference type="PRINTS" id="PR00413">
    <property type="entry name" value="HADHALOGNASE"/>
</dbReference>
<comment type="cofactor">
    <cofactor evidence="2">
        <name>Mg(2+)</name>
        <dbReference type="ChEBI" id="CHEBI:18420"/>
    </cofactor>
</comment>
<dbReference type="SUPFAM" id="SSF56784">
    <property type="entry name" value="HAD-like"/>
    <property type="match status" value="1"/>
</dbReference>
<dbReference type="InterPro" id="IPR041492">
    <property type="entry name" value="HAD_2"/>
</dbReference>
<dbReference type="InterPro" id="IPR037512">
    <property type="entry name" value="PGPase_prok"/>
</dbReference>
<evidence type="ECO:0000256" key="7">
    <source>
        <dbReference type="ARBA" id="ARBA00022801"/>
    </source>
</evidence>
<dbReference type="Pfam" id="PF13419">
    <property type="entry name" value="HAD_2"/>
    <property type="match status" value="1"/>
</dbReference>
<dbReference type="NCBIfam" id="TIGR01549">
    <property type="entry name" value="HAD-SF-IA-v1"/>
    <property type="match status" value="1"/>
</dbReference>
<accession>E6PJJ9</accession>
<dbReference type="EC" id="3.1.3.18" evidence="5"/>
<dbReference type="FunFam" id="3.40.50.1000:FF:000022">
    <property type="entry name" value="Phosphoglycolate phosphatase"/>
    <property type="match status" value="1"/>
</dbReference>
<evidence type="ECO:0000256" key="4">
    <source>
        <dbReference type="ARBA" id="ARBA00006171"/>
    </source>
</evidence>
<dbReference type="Gene3D" id="1.10.150.240">
    <property type="entry name" value="Putative phosphatase, domain 2"/>
    <property type="match status" value="1"/>
</dbReference>
<proteinExistence type="inferred from homology"/>
<keyword evidence="9" id="KW-0119">Carbohydrate metabolism</keyword>
<dbReference type="InterPro" id="IPR023214">
    <property type="entry name" value="HAD_sf"/>
</dbReference>
<evidence type="ECO:0000256" key="1">
    <source>
        <dbReference type="ARBA" id="ARBA00000830"/>
    </source>
</evidence>
<comment type="similarity">
    <text evidence="4">Belongs to the HAD-like hydrolase superfamily. CbbY/CbbZ/Gph/YieH family.</text>
</comment>
<name>E6PJJ9_9ZZZZ</name>
<comment type="catalytic activity">
    <reaction evidence="1">
        <text>2-phosphoglycolate + H2O = glycolate + phosphate</text>
        <dbReference type="Rhea" id="RHEA:14369"/>
        <dbReference type="ChEBI" id="CHEBI:15377"/>
        <dbReference type="ChEBI" id="CHEBI:29805"/>
        <dbReference type="ChEBI" id="CHEBI:43474"/>
        <dbReference type="ChEBI" id="CHEBI:58033"/>
        <dbReference type="EC" id="3.1.3.18"/>
    </reaction>
</comment>
<dbReference type="InterPro" id="IPR036412">
    <property type="entry name" value="HAD-like_sf"/>
</dbReference>
<sequence length="232" mass="25440">MFDLVMFDLDGTLVQTAPEIADAVNDLLREQGLPEVGEDLIATWIGHGTRELMTQAYAHAAQIGIGTLRRTGTMDRLMPRFTEFYEQRCGTRSRLYPQVLETLRALRQAEVRMAVVTNKEQRFTTTVLMVHQIRPFFDMVIAGDTLAAKKPDPLPVRYCLDALKVPAARVLFVGDSQIDVDTAHAAGVPIWAVPYGYNLGHPIAQANPDRIIPTIAVVAEAIAAGAPQSCAA</sequence>
<evidence type="ECO:0000256" key="5">
    <source>
        <dbReference type="ARBA" id="ARBA00013078"/>
    </source>
</evidence>
<evidence type="ECO:0000256" key="3">
    <source>
        <dbReference type="ARBA" id="ARBA00004818"/>
    </source>
</evidence>
<evidence type="ECO:0000256" key="8">
    <source>
        <dbReference type="ARBA" id="ARBA00022842"/>
    </source>
</evidence>
<comment type="caution">
    <text evidence="10">The sequence shown here is derived from an EMBL/GenBank/DDBJ whole genome shotgun (WGS) entry which is preliminary data.</text>
</comment>
<dbReference type="SFLD" id="SFLDS00003">
    <property type="entry name" value="Haloacid_Dehalogenase"/>
    <property type="match status" value="1"/>
</dbReference>
<keyword evidence="7 10" id="KW-0378">Hydrolase</keyword>
<dbReference type="Gene3D" id="3.40.50.1000">
    <property type="entry name" value="HAD superfamily/HAD-like"/>
    <property type="match status" value="1"/>
</dbReference>
<dbReference type="SFLD" id="SFLDG01135">
    <property type="entry name" value="C1.5.6:_HAD__Beta-PGM__Phospha"/>
    <property type="match status" value="1"/>
</dbReference>